<dbReference type="Gene3D" id="2.10.60.10">
    <property type="entry name" value="CD59"/>
    <property type="match status" value="1"/>
</dbReference>
<organism evidence="1 2">
    <name type="scientific">Knipowitschia caucasica</name>
    <name type="common">Caucasian dwarf goby</name>
    <name type="synonym">Pomatoschistus caucasicus</name>
    <dbReference type="NCBI Taxonomy" id="637954"/>
    <lineage>
        <taxon>Eukaryota</taxon>
        <taxon>Metazoa</taxon>
        <taxon>Chordata</taxon>
        <taxon>Craniata</taxon>
        <taxon>Vertebrata</taxon>
        <taxon>Euteleostomi</taxon>
        <taxon>Actinopterygii</taxon>
        <taxon>Neopterygii</taxon>
        <taxon>Teleostei</taxon>
        <taxon>Neoteleostei</taxon>
        <taxon>Acanthomorphata</taxon>
        <taxon>Gobiaria</taxon>
        <taxon>Gobiiformes</taxon>
        <taxon>Gobioidei</taxon>
        <taxon>Gobiidae</taxon>
        <taxon>Gobiinae</taxon>
        <taxon>Knipowitschia</taxon>
    </lineage>
</organism>
<dbReference type="Proteomes" id="UP001497482">
    <property type="component" value="Chromosome 11"/>
</dbReference>
<proteinExistence type="predicted"/>
<protein>
    <recommendedName>
        <fullName evidence="3">UPAR/Ly6 domain-containing protein</fullName>
    </recommendedName>
</protein>
<reference evidence="1 2" key="1">
    <citation type="submission" date="2024-04" db="EMBL/GenBank/DDBJ databases">
        <authorList>
            <person name="Waldvogel A.-M."/>
            <person name="Schoenle A."/>
        </authorList>
    </citation>
    <scope>NUCLEOTIDE SEQUENCE [LARGE SCALE GENOMIC DNA]</scope>
</reference>
<dbReference type="InterPro" id="IPR045860">
    <property type="entry name" value="Snake_toxin-like_sf"/>
</dbReference>
<accession>A0AAV2JAK8</accession>
<evidence type="ECO:0008006" key="3">
    <source>
        <dbReference type="Google" id="ProtNLM"/>
    </source>
</evidence>
<sequence length="158" mass="17564">MFISVGSTRSTERPLSREADDQILSLMRSIVVSFHQLSFSFIFNISCCNTDGCNVAKQSTMIPAGSLQCYSCNHNGSECTANLTCNEIEVCSMTPGNNSRQLYGCISKNFCNNITMSQTFFRNCFFIQLCGWVCMYGWLPSVGGVPSVWWLGLGHVFD</sequence>
<gene>
    <name evidence="1" type="ORF">KC01_LOCUS4430</name>
</gene>
<dbReference type="EMBL" id="OZ035833">
    <property type="protein sequence ID" value="CAL1572394.1"/>
    <property type="molecule type" value="Genomic_DNA"/>
</dbReference>
<evidence type="ECO:0000313" key="1">
    <source>
        <dbReference type="EMBL" id="CAL1572394.1"/>
    </source>
</evidence>
<dbReference type="AlphaFoldDB" id="A0AAV2JAK8"/>
<keyword evidence="2" id="KW-1185">Reference proteome</keyword>
<evidence type="ECO:0000313" key="2">
    <source>
        <dbReference type="Proteomes" id="UP001497482"/>
    </source>
</evidence>
<name>A0AAV2JAK8_KNICA</name>